<dbReference type="EMBL" id="CP017902">
    <property type="protein sequence ID" value="ARP18373.1"/>
    <property type="molecule type" value="Genomic_DNA"/>
</dbReference>
<feature type="domain" description="Glycosyl transferase family 1" evidence="1">
    <location>
        <begin position="183"/>
        <end position="346"/>
    </location>
</feature>
<organism evidence="3">
    <name type="scientific">Vibrio alginolyticus</name>
    <dbReference type="NCBI Taxonomy" id="663"/>
    <lineage>
        <taxon>Bacteria</taxon>
        <taxon>Pseudomonadati</taxon>
        <taxon>Pseudomonadota</taxon>
        <taxon>Gammaproteobacteria</taxon>
        <taxon>Vibrionales</taxon>
        <taxon>Vibrionaceae</taxon>
        <taxon>Vibrio</taxon>
    </lineage>
</organism>
<dbReference type="PANTHER" id="PTHR12526">
    <property type="entry name" value="GLYCOSYLTRANSFERASE"/>
    <property type="match status" value="1"/>
</dbReference>
<dbReference type="RefSeq" id="WP_086046751.1">
    <property type="nucleotide sequence ID" value="NZ_CP014040.1"/>
</dbReference>
<protein>
    <submittedName>
        <fullName evidence="3">Lipopolysaccharide core biosynthesis protein RfaG</fullName>
        <ecNumber evidence="3">2.4.-.-</ecNumber>
    </submittedName>
</protein>
<accession>A0A1W6TBY5</accession>
<dbReference type="Gene3D" id="3.40.50.2000">
    <property type="entry name" value="Glycogen Phosphorylase B"/>
    <property type="match status" value="2"/>
</dbReference>
<dbReference type="AlphaFoldDB" id="A0A1W6TBY5"/>
<dbReference type="EC" id="2.4.-.-" evidence="3"/>
<feature type="domain" description="Glycosyltransferase subfamily 4-like N-terminal" evidence="2">
    <location>
        <begin position="18"/>
        <end position="174"/>
    </location>
</feature>
<evidence type="ECO:0000259" key="1">
    <source>
        <dbReference type="Pfam" id="PF00534"/>
    </source>
</evidence>
<keyword evidence="3" id="KW-0808">Transferase</keyword>
<dbReference type="InterPro" id="IPR028098">
    <property type="entry name" value="Glyco_trans_4-like_N"/>
</dbReference>
<dbReference type="SUPFAM" id="SSF53756">
    <property type="entry name" value="UDP-Glycosyltransferase/glycogen phosphorylase"/>
    <property type="match status" value="1"/>
</dbReference>
<dbReference type="GO" id="GO:0016757">
    <property type="term" value="F:glycosyltransferase activity"/>
    <property type="evidence" value="ECO:0007669"/>
    <property type="project" value="UniProtKB-KW"/>
</dbReference>
<dbReference type="Pfam" id="PF00534">
    <property type="entry name" value="Glycos_transf_1"/>
    <property type="match status" value="1"/>
</dbReference>
<dbReference type="CDD" id="cd03811">
    <property type="entry name" value="GT4_GT28_WabH-like"/>
    <property type="match status" value="1"/>
</dbReference>
<dbReference type="PANTHER" id="PTHR12526:SF630">
    <property type="entry name" value="GLYCOSYLTRANSFERASE"/>
    <property type="match status" value="1"/>
</dbReference>
<keyword evidence="3" id="KW-0328">Glycosyltransferase</keyword>
<sequence>MTTPKRILYVHYGDNWIRGSEVVLLDLISGIDRDKFEPFVWSNCQPLIDKCQSLGIEAEHSAFNLVGGWSAPRWDISGWNSLIKQGSDLIEKHNIDLVHVNSGGPCQWMCLAARMNHIPLVTQLHCHYTLRDRFSLGLHLSPKLICVSKDVGREILQDGYPQNQLHVVHNGVSLQGVDTPIDIKDRLGIPSQAFTFLSVGSLIKRKGFDRLIRAMRMHNYHHHNPHLVIVGDGEEREALQQLAADLGIQERVHFVGEQHNAGAWMCGNADAFISGAYEEAFGLVLGEAALAQLPIVAPKTGGIPELFEHNHSALLYQNSGMASLLNAIQQVMQDAALRNKLAENAYLHASQHLTTTASINAIERIYEGELNNNAITPMPMTHCMKPLSRWLSIN</sequence>
<evidence type="ECO:0000259" key="2">
    <source>
        <dbReference type="Pfam" id="PF13439"/>
    </source>
</evidence>
<dbReference type="Pfam" id="PF13439">
    <property type="entry name" value="Glyco_transf_4"/>
    <property type="match status" value="1"/>
</dbReference>
<dbReference type="GO" id="GO:1901135">
    <property type="term" value="P:carbohydrate derivative metabolic process"/>
    <property type="evidence" value="ECO:0007669"/>
    <property type="project" value="UniProtKB-ARBA"/>
</dbReference>
<name>A0A1W6TBY5_VIBAL</name>
<dbReference type="InterPro" id="IPR001296">
    <property type="entry name" value="Glyco_trans_1"/>
</dbReference>
<reference evidence="3" key="1">
    <citation type="submission" date="2016-10" db="EMBL/GenBank/DDBJ databases">
        <title>The High Quality Genome of Vibrio alginolyticus K01M1.</title>
        <authorList>
            <person name="Wendling C."/>
            <person name="Chibani C.M."/>
            <person name="Hertel R."/>
            <person name="Sproer C."/>
            <person name="Bunk B."/>
            <person name="Overmann J."/>
            <person name="Roth O."/>
            <person name="Liesegang H."/>
        </authorList>
    </citation>
    <scope>NUCLEOTIDE SEQUENCE</scope>
    <source>
        <strain evidence="3">K05K4</strain>
    </source>
</reference>
<proteinExistence type="predicted"/>
<evidence type="ECO:0000313" key="3">
    <source>
        <dbReference type="EMBL" id="ARP18373.1"/>
    </source>
</evidence>
<gene>
    <name evidence="3" type="primary">rfaG</name>
    <name evidence="3" type="ORF">K05K4_15370</name>
</gene>